<name>A0ABQ7WKJ0_SOLTU</name>
<evidence type="ECO:0000259" key="5">
    <source>
        <dbReference type="PROSITE" id="PS51742"/>
    </source>
</evidence>
<evidence type="ECO:0000313" key="6">
    <source>
        <dbReference type="EMBL" id="KAH0781255.1"/>
    </source>
</evidence>
<organism evidence="6 7">
    <name type="scientific">Solanum tuberosum</name>
    <name type="common">Potato</name>
    <dbReference type="NCBI Taxonomy" id="4113"/>
    <lineage>
        <taxon>Eukaryota</taxon>
        <taxon>Viridiplantae</taxon>
        <taxon>Streptophyta</taxon>
        <taxon>Embryophyta</taxon>
        <taxon>Tracheophyta</taxon>
        <taxon>Spermatophyta</taxon>
        <taxon>Magnoliopsida</taxon>
        <taxon>eudicotyledons</taxon>
        <taxon>Gunneridae</taxon>
        <taxon>Pentapetalae</taxon>
        <taxon>asterids</taxon>
        <taxon>lamiids</taxon>
        <taxon>Solanales</taxon>
        <taxon>Solanaceae</taxon>
        <taxon>Solanoideae</taxon>
        <taxon>Solaneae</taxon>
        <taxon>Solanum</taxon>
    </lineage>
</organism>
<dbReference type="Gene3D" id="3.30.1330.80">
    <property type="entry name" value="Hypothetical protein, similar to alpha- acetolactate decarboxylase, domain 2"/>
    <property type="match status" value="1"/>
</dbReference>
<dbReference type="SUPFAM" id="SSF117856">
    <property type="entry name" value="AF0104/ALDC/Ptd012-like"/>
    <property type="match status" value="1"/>
</dbReference>
<comment type="caution">
    <text evidence="6">The sequence shown here is derived from an EMBL/GenBank/DDBJ whole genome shotgun (WGS) entry which is preliminary data.</text>
</comment>
<keyword evidence="7" id="KW-1185">Reference proteome</keyword>
<dbReference type="PANTHER" id="PTHR31500:SF57">
    <property type="entry name" value="AT-HOOK MOTIF NUCLEAR-LOCALIZED PROTEIN 10"/>
    <property type="match status" value="1"/>
</dbReference>
<dbReference type="CDD" id="cd11378">
    <property type="entry name" value="DUF296"/>
    <property type="match status" value="1"/>
</dbReference>
<dbReference type="PANTHER" id="PTHR31500">
    <property type="entry name" value="AT-HOOK MOTIF NUCLEAR-LOCALIZED PROTEIN 9"/>
    <property type="match status" value="1"/>
</dbReference>
<dbReference type="InterPro" id="IPR039605">
    <property type="entry name" value="AHL"/>
</dbReference>
<evidence type="ECO:0000256" key="1">
    <source>
        <dbReference type="ARBA" id="ARBA00023015"/>
    </source>
</evidence>
<evidence type="ECO:0000256" key="2">
    <source>
        <dbReference type="ARBA" id="ARBA00023125"/>
    </source>
</evidence>
<keyword evidence="3 4" id="KW-0804">Transcription</keyword>
<dbReference type="Pfam" id="PF03479">
    <property type="entry name" value="PCC"/>
    <property type="match status" value="1"/>
</dbReference>
<evidence type="ECO:0000313" key="7">
    <source>
        <dbReference type="Proteomes" id="UP000826656"/>
    </source>
</evidence>
<evidence type="ECO:0000256" key="4">
    <source>
        <dbReference type="RuleBase" id="RU367031"/>
    </source>
</evidence>
<evidence type="ECO:0000256" key="3">
    <source>
        <dbReference type="ARBA" id="ARBA00023163"/>
    </source>
</evidence>
<dbReference type="PROSITE" id="PS51742">
    <property type="entry name" value="PPC"/>
    <property type="match status" value="1"/>
</dbReference>
<proteinExistence type="predicted"/>
<sequence length="180" mass="19193">MDSQKSSAGVKTIQISSNHGELFGVVGKPQLIHVNIGEDLKLRRKMNNLCGLDIVSKIMNLSQEGPMKICILSATGGICNVALQEFAIGGGIATYEGQFFIISLSESVTLSESSRTCDLNVMLSRTDHIVFGGYVAGKLTAATPIQVVVSTFIPEKEKPESKGDDDAPKGIRLVDLPATL</sequence>
<reference evidence="6 7" key="1">
    <citation type="journal article" date="2021" name="bioRxiv">
        <title>Chromosome-scale and haplotype-resolved genome assembly of a tetraploid potato cultivar.</title>
        <authorList>
            <person name="Sun H."/>
            <person name="Jiao W.-B."/>
            <person name="Krause K."/>
            <person name="Campoy J.A."/>
            <person name="Goel M."/>
            <person name="Folz-Donahue K."/>
            <person name="Kukat C."/>
            <person name="Huettel B."/>
            <person name="Schneeberger K."/>
        </authorList>
    </citation>
    <scope>NUCLEOTIDE SEQUENCE [LARGE SCALE GENOMIC DNA]</scope>
    <source>
        <strain evidence="6">SolTubOtavaFocal</strain>
        <tissue evidence="6">Leaves</tissue>
    </source>
</reference>
<comment type="function">
    <text evidence="4">Transcription factor that specifically binds AT-rich DNA sequences related to the nuclear matrix attachment regions (MARs).</text>
</comment>
<gene>
    <name evidence="6" type="ORF">KY290_000853</name>
</gene>
<protein>
    <recommendedName>
        <fullName evidence="4">AT-hook motif nuclear-localized protein</fullName>
    </recommendedName>
</protein>
<feature type="domain" description="PPC" evidence="5">
    <location>
        <begin position="37"/>
        <end position="177"/>
    </location>
</feature>
<dbReference type="EMBL" id="JAIVGD010000001">
    <property type="protein sequence ID" value="KAH0781255.1"/>
    <property type="molecule type" value="Genomic_DNA"/>
</dbReference>
<keyword evidence="1 4" id="KW-0805">Transcription regulation</keyword>
<dbReference type="Proteomes" id="UP000826656">
    <property type="component" value="Unassembled WGS sequence"/>
</dbReference>
<comment type="subcellular location">
    <subcellularLocation>
        <location evidence="4">Nucleus</location>
    </subcellularLocation>
</comment>
<dbReference type="InterPro" id="IPR005175">
    <property type="entry name" value="PPC_dom"/>
</dbReference>
<keyword evidence="2 4" id="KW-0238">DNA-binding</keyword>
<accession>A0ABQ7WKJ0</accession>
<comment type="domain">
    <text evidence="4">The PPC domain mediates interactions between AHL proteins.</text>
</comment>
<keyword evidence="4" id="KW-0539">Nucleus</keyword>